<evidence type="ECO:0008006" key="3">
    <source>
        <dbReference type="Google" id="ProtNLM"/>
    </source>
</evidence>
<dbReference type="AlphaFoldDB" id="D5UQZ7"/>
<gene>
    <name evidence="1" type="ordered locus">Tpau_2380</name>
</gene>
<dbReference type="KEGG" id="tpr:Tpau_2380"/>
<sequence length="339" mass="35844">MTAYEELDEAYARLHRTGPEFEGWLSNHGPMVVESLVRRGRGTSVARWLDGYVLRLDEAPAAAAQPARWPDDLGDPTALGAWITSFRDAFHQAAWQDVLAHWWPRLLPGVAAGATHGAIRVGHAADALLTWGESSERIAELALALSYWATRWQPVPRSTAPAGTLPATDALAAIPGVPHPEGGIGTRLAQLDELDGWPQAQRALAPGDDADGLLRAVVTAAVLRYSTHAHGNPVMLVHAATAPNALRRALAALPPELHAPTAAAGWSAAAAVFAAYAPDEARPSGSTAASPDDLIDRAVHHGDEHVIKLTDTVLDVYAWTADDRSLVASEVAIAAVPTA</sequence>
<evidence type="ECO:0000313" key="1">
    <source>
        <dbReference type="EMBL" id="ADG78986.1"/>
    </source>
</evidence>
<name>D5UQZ7_TSUPD</name>
<evidence type="ECO:0000313" key="2">
    <source>
        <dbReference type="Proteomes" id="UP000001213"/>
    </source>
</evidence>
<dbReference type="STRING" id="521096.Tpau_2380"/>
<accession>D5UQZ7</accession>
<reference evidence="1 2" key="2">
    <citation type="journal article" date="2011" name="Stand. Genomic Sci.">
        <title>Complete genome sequence of Tsukamurella paurometabola type strain (no. 33).</title>
        <authorList>
            <person name="Munk A.C."/>
            <person name="Lapidus A."/>
            <person name="Lucas S."/>
            <person name="Nolan M."/>
            <person name="Tice H."/>
            <person name="Cheng J.F."/>
            <person name="Del Rio T.G."/>
            <person name="Goodwin L."/>
            <person name="Pitluck S."/>
            <person name="Liolios K."/>
            <person name="Huntemann M."/>
            <person name="Ivanova N."/>
            <person name="Mavromatis K."/>
            <person name="Mikhailova N."/>
            <person name="Pati A."/>
            <person name="Chen A."/>
            <person name="Palaniappan K."/>
            <person name="Tapia R."/>
            <person name="Han C."/>
            <person name="Land M."/>
            <person name="Hauser L."/>
            <person name="Chang Y.J."/>
            <person name="Jeffries C.D."/>
            <person name="Brettin T."/>
            <person name="Yasawong M."/>
            <person name="Brambilla E.M."/>
            <person name="Rohde M."/>
            <person name="Sikorski J."/>
            <person name="Goker M."/>
            <person name="Detter J.C."/>
            <person name="Woyke T."/>
            <person name="Bristow J."/>
            <person name="Eisen J.A."/>
            <person name="Markowitz V."/>
            <person name="Hugenholtz P."/>
            <person name="Kyrpides N.C."/>
            <person name="Klenk H.P."/>
        </authorList>
    </citation>
    <scope>NUCLEOTIDE SEQUENCE [LARGE SCALE GENOMIC DNA]</scope>
    <source>
        <strain evidence="2">ATCC 8368 / DSM 20162 / CCUG 35730 / CIP 100753 / JCM 10117 / KCTC 9821 / NBRC 16120 / NCIMB 702349 / NCTC 13040</strain>
    </source>
</reference>
<dbReference type="EMBL" id="CP001966">
    <property type="protein sequence ID" value="ADG78986.1"/>
    <property type="molecule type" value="Genomic_DNA"/>
</dbReference>
<dbReference type="eggNOG" id="ENOG5032R1X">
    <property type="taxonomic scope" value="Bacteria"/>
</dbReference>
<proteinExistence type="predicted"/>
<protein>
    <recommendedName>
        <fullName evidence="3">DUF4243 domain-containing protein</fullName>
    </recommendedName>
</protein>
<organism evidence="1 2">
    <name type="scientific">Tsukamurella paurometabola (strain ATCC 8368 / DSM 20162 / CCUG 35730 / CIP 100753 / JCM 10117 / KCTC 9821 / NBRC 16120 / NCIMB 702349 / NCTC 13040)</name>
    <name type="common">Corynebacterium paurometabolum</name>
    <dbReference type="NCBI Taxonomy" id="521096"/>
    <lineage>
        <taxon>Bacteria</taxon>
        <taxon>Bacillati</taxon>
        <taxon>Actinomycetota</taxon>
        <taxon>Actinomycetes</taxon>
        <taxon>Mycobacteriales</taxon>
        <taxon>Tsukamurellaceae</taxon>
        <taxon>Tsukamurella</taxon>
    </lineage>
</organism>
<dbReference type="HOGENOM" id="CLU_072323_0_0_11"/>
<dbReference type="Proteomes" id="UP000001213">
    <property type="component" value="Chromosome"/>
</dbReference>
<reference evidence="2" key="1">
    <citation type="submission" date="2010-03" db="EMBL/GenBank/DDBJ databases">
        <title>The complete chromosome of Tsukamurella paurometabola DSM 20162.</title>
        <authorList>
            <consortium name="US DOE Joint Genome Institute (JGI-PGF)"/>
            <person name="Lucas S."/>
            <person name="Copeland A."/>
            <person name="Lapidus A."/>
            <person name="Glavina del Rio T."/>
            <person name="Dalin E."/>
            <person name="Tice H."/>
            <person name="Bruce D."/>
            <person name="Goodwin L."/>
            <person name="Pitluck S."/>
            <person name="Kyrpides N."/>
            <person name="Mavromatis K."/>
            <person name="Ivanova N."/>
            <person name="Mikhailova N."/>
            <person name="Munk A.C."/>
            <person name="Brettin T."/>
            <person name="Detter J.C."/>
            <person name="Tapia R."/>
            <person name="Han C."/>
            <person name="Larimer F."/>
            <person name="Land M."/>
            <person name="Hauser L."/>
            <person name="Markowitz V."/>
            <person name="Cheng J.-F."/>
            <person name="Hugenholtz P."/>
            <person name="Woyke T."/>
            <person name="Wu D."/>
            <person name="Jando M."/>
            <person name="Brambilla E."/>
            <person name="Klenk H.-P."/>
            <person name="Eisen J.A."/>
        </authorList>
    </citation>
    <scope>NUCLEOTIDE SEQUENCE [LARGE SCALE GENOMIC DNA]</scope>
    <source>
        <strain evidence="2">ATCC 8368 / DSM 20162 / CCUG 35730 / CIP 100753 / JCM 10117 / KCTC 9821 / NBRC 16120 / NCIMB 702349 / NCTC 13040</strain>
    </source>
</reference>
<dbReference type="RefSeq" id="WP_013127008.1">
    <property type="nucleotide sequence ID" value="NC_014158.1"/>
</dbReference>
<keyword evidence="2" id="KW-1185">Reference proteome</keyword>